<sequence length="955" mass="103438">MQIKQVDRRVAACARHPRNVVAQACLLACMLGVTAFTHTALAQDAVLQRVEVTGSNIKRVDAEPVSPVQTFRRVDIDRTGVSTVRELLEIVSGTGSVLNDLGDGNSFAPGASAAALRNLGKQSTLVLLNSRRVAPFPLADYSEVFTNIDALPLDAVERVEILKNGGSAIYGSDAVAGVINVITKADYQGLTLKASHGASLYKGKFGDSSASITAGYGDLTADKFNVLANVELYKRDRVMWAEVIGRSNPDYAANSNLFDGLSIYSFPGNVNGKALPGCTRVVGGLCRFYKADYVSAQPNSERSNLLLSAHFRPSSGITAFTELTYSHIKTEYPVYPKVYGPGQNPVQWAEAQTGKQRAFYYRGLPAHHPLNPSDEESDLAYRFMDQTVPDSTTTDQYRVLAGMQGSFHGWDWEAAIGQVGAKTNSIGRNAFSDSGFKAVIGDYNADTLAADFFNKPNGYKIGQINSAEVLNQLFPEQGTRGHSAQTFFDAKVSGELMQLPAGPLSMAAGLDLRRESMRMTPSNNLLAGDIVGYGISTADASRTFGAVFSELDVPIIKGLEAQLAARVDKFPGFGAHVSPKVALRFQPDKRWVLRGTYERGFRAPNITEAAPSLKTAFDPVNDPKRCDAATALSHDLADQAKALELSDPATAAMLSARSLEVTSGACGFGVPLATKNNANLKPETSRAFSFGLVFEPMPGASASLDYWSIRRVDEIGLVPSQETLYAEDRQPPGTVKRDSLANDHTFTAAERAKYGVTVGQLIGINNAFVNLGKTKVSGIDFGVKGKTATPWGKLALEVDGTYAIDYHSWNISDGRWGDNLIGRYDYSRWVITSGAYLESGSFSHSLRNTWRSGRALQQDYTDSDWTLASCTDPDGKGLPADKCRLAGYSRWDYTLAYSGVKNLRLFGTIRNLFAHRPPLDLRGAGAPNTVTPPMDPGAEDVKGRSYRIGLEYRFF</sequence>
<evidence type="ECO:0000256" key="4">
    <source>
        <dbReference type="ARBA" id="ARBA00022452"/>
    </source>
</evidence>
<evidence type="ECO:0000256" key="12">
    <source>
        <dbReference type="SAM" id="SignalP"/>
    </source>
</evidence>
<evidence type="ECO:0000313" key="16">
    <source>
        <dbReference type="Proteomes" id="UP001246372"/>
    </source>
</evidence>
<evidence type="ECO:0000256" key="8">
    <source>
        <dbReference type="ARBA" id="ARBA00023170"/>
    </source>
</evidence>
<keyword evidence="3 10" id="KW-0813">Transport</keyword>
<gene>
    <name evidence="15" type="ORF">RQP53_15875</name>
</gene>
<dbReference type="InterPro" id="IPR000531">
    <property type="entry name" value="Beta-barrel_TonB"/>
</dbReference>
<keyword evidence="12" id="KW-0732">Signal</keyword>
<evidence type="ECO:0000313" key="15">
    <source>
        <dbReference type="EMBL" id="MDT9000755.1"/>
    </source>
</evidence>
<feature type="domain" description="TonB-dependent receptor plug" evidence="14">
    <location>
        <begin position="66"/>
        <end position="178"/>
    </location>
</feature>
<keyword evidence="16" id="KW-1185">Reference proteome</keyword>
<dbReference type="InterPro" id="IPR039426">
    <property type="entry name" value="TonB-dep_rcpt-like"/>
</dbReference>
<evidence type="ECO:0000256" key="7">
    <source>
        <dbReference type="ARBA" id="ARBA00023136"/>
    </source>
</evidence>
<keyword evidence="9 10" id="KW-0998">Cell outer membrane</keyword>
<dbReference type="EMBL" id="JAVXZY010000006">
    <property type="protein sequence ID" value="MDT9000755.1"/>
    <property type="molecule type" value="Genomic_DNA"/>
</dbReference>
<dbReference type="PROSITE" id="PS52016">
    <property type="entry name" value="TONB_DEPENDENT_REC_3"/>
    <property type="match status" value="1"/>
</dbReference>
<dbReference type="InterPro" id="IPR037066">
    <property type="entry name" value="Plug_dom_sf"/>
</dbReference>
<name>A0ABU3PEJ4_9BURK</name>
<feature type="chain" id="PRO_5045175059" evidence="12">
    <location>
        <begin position="43"/>
        <end position="955"/>
    </location>
</feature>
<dbReference type="Gene3D" id="2.40.170.20">
    <property type="entry name" value="TonB-dependent receptor, beta-barrel domain"/>
    <property type="match status" value="1"/>
</dbReference>
<organism evidence="15 16">
    <name type="scientific">Roseateles aquae</name>
    <dbReference type="NCBI Taxonomy" id="3077235"/>
    <lineage>
        <taxon>Bacteria</taxon>
        <taxon>Pseudomonadati</taxon>
        <taxon>Pseudomonadota</taxon>
        <taxon>Betaproteobacteria</taxon>
        <taxon>Burkholderiales</taxon>
        <taxon>Sphaerotilaceae</taxon>
        <taxon>Roseateles</taxon>
    </lineage>
</organism>
<feature type="signal peptide" evidence="12">
    <location>
        <begin position="1"/>
        <end position="42"/>
    </location>
</feature>
<protein>
    <submittedName>
        <fullName evidence="15">TonB-dependent receptor</fullName>
    </submittedName>
</protein>
<dbReference type="PANTHER" id="PTHR47234:SF2">
    <property type="entry name" value="TONB-DEPENDENT RECEPTOR"/>
    <property type="match status" value="1"/>
</dbReference>
<accession>A0ABU3PEJ4</accession>
<dbReference type="Gene3D" id="2.170.130.10">
    <property type="entry name" value="TonB-dependent receptor, plug domain"/>
    <property type="match status" value="1"/>
</dbReference>
<evidence type="ECO:0000256" key="6">
    <source>
        <dbReference type="ARBA" id="ARBA00023077"/>
    </source>
</evidence>
<dbReference type="InterPro" id="IPR036942">
    <property type="entry name" value="Beta-barrel_TonB_sf"/>
</dbReference>
<evidence type="ECO:0000256" key="2">
    <source>
        <dbReference type="ARBA" id="ARBA00009810"/>
    </source>
</evidence>
<dbReference type="PANTHER" id="PTHR47234">
    <property type="match status" value="1"/>
</dbReference>
<evidence type="ECO:0000256" key="5">
    <source>
        <dbReference type="ARBA" id="ARBA00022692"/>
    </source>
</evidence>
<evidence type="ECO:0000256" key="3">
    <source>
        <dbReference type="ARBA" id="ARBA00022448"/>
    </source>
</evidence>
<dbReference type="Proteomes" id="UP001246372">
    <property type="component" value="Unassembled WGS sequence"/>
</dbReference>
<evidence type="ECO:0000256" key="1">
    <source>
        <dbReference type="ARBA" id="ARBA00004571"/>
    </source>
</evidence>
<evidence type="ECO:0000259" key="14">
    <source>
        <dbReference type="Pfam" id="PF07715"/>
    </source>
</evidence>
<dbReference type="Pfam" id="PF00593">
    <property type="entry name" value="TonB_dep_Rec_b-barrel"/>
    <property type="match status" value="1"/>
</dbReference>
<comment type="subcellular location">
    <subcellularLocation>
        <location evidence="1 10">Cell outer membrane</location>
        <topology evidence="1 10">Multi-pass membrane protein</topology>
    </subcellularLocation>
</comment>
<evidence type="ECO:0000256" key="10">
    <source>
        <dbReference type="PROSITE-ProRule" id="PRU01360"/>
    </source>
</evidence>
<dbReference type="SUPFAM" id="SSF56935">
    <property type="entry name" value="Porins"/>
    <property type="match status" value="1"/>
</dbReference>
<keyword evidence="5 10" id="KW-0812">Transmembrane</keyword>
<keyword evidence="7 10" id="KW-0472">Membrane</keyword>
<evidence type="ECO:0000256" key="11">
    <source>
        <dbReference type="RuleBase" id="RU003357"/>
    </source>
</evidence>
<proteinExistence type="inferred from homology"/>
<comment type="similarity">
    <text evidence="2 10 11">Belongs to the TonB-dependent receptor family.</text>
</comment>
<dbReference type="InterPro" id="IPR012910">
    <property type="entry name" value="Plug_dom"/>
</dbReference>
<keyword evidence="8 15" id="KW-0675">Receptor</keyword>
<comment type="caution">
    <text evidence="15">The sequence shown here is derived from an EMBL/GenBank/DDBJ whole genome shotgun (WGS) entry which is preliminary data.</text>
</comment>
<evidence type="ECO:0000259" key="13">
    <source>
        <dbReference type="Pfam" id="PF00593"/>
    </source>
</evidence>
<evidence type="ECO:0000256" key="9">
    <source>
        <dbReference type="ARBA" id="ARBA00023237"/>
    </source>
</evidence>
<keyword evidence="6 11" id="KW-0798">TonB box</keyword>
<keyword evidence="4 10" id="KW-1134">Transmembrane beta strand</keyword>
<feature type="domain" description="TonB-dependent receptor-like beta-barrel" evidence="13">
    <location>
        <begin position="389"/>
        <end position="912"/>
    </location>
</feature>
<reference evidence="15" key="1">
    <citation type="submission" date="2023-09" db="EMBL/GenBank/DDBJ databases">
        <title>Paucibacter sp. APW11 Genome sequencing and assembly.</title>
        <authorList>
            <person name="Kim I."/>
        </authorList>
    </citation>
    <scope>NUCLEOTIDE SEQUENCE</scope>
    <source>
        <strain evidence="15">APW11</strain>
    </source>
</reference>
<dbReference type="Pfam" id="PF07715">
    <property type="entry name" value="Plug"/>
    <property type="match status" value="1"/>
</dbReference>